<organism evidence="1 2">
    <name type="scientific">Polyplosphaeria fusca</name>
    <dbReference type="NCBI Taxonomy" id="682080"/>
    <lineage>
        <taxon>Eukaryota</taxon>
        <taxon>Fungi</taxon>
        <taxon>Dikarya</taxon>
        <taxon>Ascomycota</taxon>
        <taxon>Pezizomycotina</taxon>
        <taxon>Dothideomycetes</taxon>
        <taxon>Pleosporomycetidae</taxon>
        <taxon>Pleosporales</taxon>
        <taxon>Tetraplosphaeriaceae</taxon>
        <taxon>Polyplosphaeria</taxon>
    </lineage>
</organism>
<dbReference type="AlphaFoldDB" id="A0A9P4R4F3"/>
<dbReference type="EMBL" id="ML996124">
    <property type="protein sequence ID" value="KAF2736519.1"/>
    <property type="molecule type" value="Genomic_DNA"/>
</dbReference>
<gene>
    <name evidence="1" type="ORF">EJ04DRAFT_156972</name>
</gene>
<dbReference type="Proteomes" id="UP000799444">
    <property type="component" value="Unassembled WGS sequence"/>
</dbReference>
<accession>A0A9P4R4F3</accession>
<name>A0A9P4R4F3_9PLEO</name>
<evidence type="ECO:0000313" key="2">
    <source>
        <dbReference type="Proteomes" id="UP000799444"/>
    </source>
</evidence>
<evidence type="ECO:0000313" key="1">
    <source>
        <dbReference type="EMBL" id="KAF2736519.1"/>
    </source>
</evidence>
<keyword evidence="2" id="KW-1185">Reference proteome</keyword>
<sequence length="210" mass="23989">MHRRLHYLSWMSRPQMWPCWLRTADGLTASQPHILFHDFTHAFVPFANHSRAAQPIAPTDRTTSASSNDLRFLLTLAEDLADVFTAYRTHWRDKAVLQRWKMKRHGQGLSGLDHALADTASQAVMNEGIMRGALAPAGHHQHLLRCYSTRPSRHLRITRPHHDVHVRIGEIFPLPLPQSSKVKRTPTTRSHLIGGLHVLHLHVPIKRSVL</sequence>
<comment type="caution">
    <text evidence="1">The sequence shown here is derived from an EMBL/GenBank/DDBJ whole genome shotgun (WGS) entry which is preliminary data.</text>
</comment>
<proteinExistence type="predicted"/>
<protein>
    <submittedName>
        <fullName evidence="1">Uncharacterized protein</fullName>
    </submittedName>
</protein>
<reference evidence="1" key="1">
    <citation type="journal article" date="2020" name="Stud. Mycol.">
        <title>101 Dothideomycetes genomes: a test case for predicting lifestyles and emergence of pathogens.</title>
        <authorList>
            <person name="Haridas S."/>
            <person name="Albert R."/>
            <person name="Binder M."/>
            <person name="Bloem J."/>
            <person name="Labutti K."/>
            <person name="Salamov A."/>
            <person name="Andreopoulos B."/>
            <person name="Baker S."/>
            <person name="Barry K."/>
            <person name="Bills G."/>
            <person name="Bluhm B."/>
            <person name="Cannon C."/>
            <person name="Castanera R."/>
            <person name="Culley D."/>
            <person name="Daum C."/>
            <person name="Ezra D."/>
            <person name="Gonzalez J."/>
            <person name="Henrissat B."/>
            <person name="Kuo A."/>
            <person name="Liang C."/>
            <person name="Lipzen A."/>
            <person name="Lutzoni F."/>
            <person name="Magnuson J."/>
            <person name="Mondo S."/>
            <person name="Nolan M."/>
            <person name="Ohm R."/>
            <person name="Pangilinan J."/>
            <person name="Park H.-J."/>
            <person name="Ramirez L."/>
            <person name="Alfaro M."/>
            <person name="Sun H."/>
            <person name="Tritt A."/>
            <person name="Yoshinaga Y."/>
            <person name="Zwiers L.-H."/>
            <person name="Turgeon B."/>
            <person name="Goodwin S."/>
            <person name="Spatafora J."/>
            <person name="Crous P."/>
            <person name="Grigoriev I."/>
        </authorList>
    </citation>
    <scope>NUCLEOTIDE SEQUENCE</scope>
    <source>
        <strain evidence="1">CBS 125425</strain>
    </source>
</reference>